<dbReference type="PhylomeDB" id="E9HNB1"/>
<dbReference type="CDD" id="cd01040">
    <property type="entry name" value="Mb-like"/>
    <property type="match status" value="1"/>
</dbReference>
<dbReference type="InterPro" id="IPR009050">
    <property type="entry name" value="Globin-like_sf"/>
</dbReference>
<organism evidence="8 9">
    <name type="scientific">Daphnia pulex</name>
    <name type="common">Water flea</name>
    <dbReference type="NCBI Taxonomy" id="6669"/>
    <lineage>
        <taxon>Eukaryota</taxon>
        <taxon>Metazoa</taxon>
        <taxon>Ecdysozoa</taxon>
        <taxon>Arthropoda</taxon>
        <taxon>Crustacea</taxon>
        <taxon>Branchiopoda</taxon>
        <taxon>Diplostraca</taxon>
        <taxon>Cladocera</taxon>
        <taxon>Anomopoda</taxon>
        <taxon>Daphniidae</taxon>
        <taxon>Daphnia</taxon>
    </lineage>
</organism>
<dbReference type="InParanoid" id="E9HNB1"/>
<dbReference type="Gene3D" id="1.10.490.10">
    <property type="entry name" value="Globins"/>
    <property type="match status" value="1"/>
</dbReference>
<dbReference type="InterPro" id="IPR002336">
    <property type="entry name" value="Erythrocruorin"/>
</dbReference>
<gene>
    <name evidence="8" type="ORF">DAPPUDRAFT_302433</name>
</gene>
<dbReference type="SUPFAM" id="SSF46458">
    <property type="entry name" value="Globin-like"/>
    <property type="match status" value="1"/>
</dbReference>
<dbReference type="InterPro" id="IPR012292">
    <property type="entry name" value="Globin/Proto"/>
</dbReference>
<evidence type="ECO:0000256" key="5">
    <source>
        <dbReference type="ARBA" id="ARBA00023004"/>
    </source>
</evidence>
<dbReference type="GO" id="GO:0046872">
    <property type="term" value="F:metal ion binding"/>
    <property type="evidence" value="ECO:0007669"/>
    <property type="project" value="UniProtKB-KW"/>
</dbReference>
<name>E9HNB1_DAPPU</name>
<sequence>MDVLNSVNVAAVQSTWAVIKSDINTFAPQFYVALLTAHPEYQAMFPTIANVPSGQLLNNAALITLSVNVVTKLSEIIDSLGNPGALNGKLVDLANQHKQRGTTRAHFDNMATVLLGFLAATLGSAFTPEAKQAWTSTMQGINTVVEASA</sequence>
<dbReference type="KEGG" id="dpx:DAPPUDRAFT_302433"/>
<proteinExistence type="inferred from homology"/>
<dbReference type="GO" id="GO:0005576">
    <property type="term" value="C:extracellular region"/>
    <property type="evidence" value="ECO:0007669"/>
    <property type="project" value="InterPro"/>
</dbReference>
<dbReference type="InterPro" id="IPR000971">
    <property type="entry name" value="Globin"/>
</dbReference>
<dbReference type="GO" id="GO:0005344">
    <property type="term" value="F:oxygen carrier activity"/>
    <property type="evidence" value="ECO:0007669"/>
    <property type="project" value="UniProtKB-KW"/>
</dbReference>
<keyword evidence="4" id="KW-0479">Metal-binding</keyword>
<evidence type="ECO:0000313" key="8">
    <source>
        <dbReference type="EMBL" id="EFX66729.1"/>
    </source>
</evidence>
<dbReference type="OMA" id="QSTWAVI"/>
<dbReference type="AlphaFoldDB" id="E9HNB1"/>
<evidence type="ECO:0000256" key="4">
    <source>
        <dbReference type="ARBA" id="ARBA00022723"/>
    </source>
</evidence>
<comment type="similarity">
    <text evidence="6">Belongs to the globin family.</text>
</comment>
<evidence type="ECO:0000256" key="6">
    <source>
        <dbReference type="RuleBase" id="RU000356"/>
    </source>
</evidence>
<keyword evidence="3 6" id="KW-0561">Oxygen transport</keyword>
<accession>E9HNB1</accession>
<dbReference type="HOGENOM" id="CLU_003827_13_3_1"/>
<keyword evidence="9" id="KW-1185">Reference proteome</keyword>
<protein>
    <recommendedName>
        <fullName evidence="7">Globin domain-containing protein</fullName>
    </recommendedName>
</protein>
<dbReference type="OrthoDB" id="436496at2759"/>
<dbReference type="GO" id="GO:0020037">
    <property type="term" value="F:heme binding"/>
    <property type="evidence" value="ECO:0007669"/>
    <property type="project" value="InterPro"/>
</dbReference>
<keyword evidence="1 6" id="KW-0813">Transport</keyword>
<dbReference type="PANTHER" id="PTHR47217">
    <property type="entry name" value="GLOBIN-LIKE PROTEIN"/>
    <property type="match status" value="1"/>
</dbReference>
<keyword evidence="5" id="KW-0408">Iron</keyword>
<evidence type="ECO:0000256" key="3">
    <source>
        <dbReference type="ARBA" id="ARBA00022621"/>
    </source>
</evidence>
<feature type="domain" description="Globin" evidence="7">
    <location>
        <begin position="3"/>
        <end position="149"/>
    </location>
</feature>
<evidence type="ECO:0000256" key="1">
    <source>
        <dbReference type="ARBA" id="ARBA00022448"/>
    </source>
</evidence>
<evidence type="ECO:0000313" key="9">
    <source>
        <dbReference type="Proteomes" id="UP000000305"/>
    </source>
</evidence>
<dbReference type="GO" id="GO:0005833">
    <property type="term" value="C:hemoglobin complex"/>
    <property type="evidence" value="ECO:0007669"/>
    <property type="project" value="InterPro"/>
</dbReference>
<dbReference type="Pfam" id="PF00042">
    <property type="entry name" value="Globin"/>
    <property type="match status" value="1"/>
</dbReference>
<dbReference type="PANTHER" id="PTHR47217:SF1">
    <property type="entry name" value="GLOBIN-LIKE PROTEIN"/>
    <property type="match status" value="1"/>
</dbReference>
<evidence type="ECO:0000259" key="7">
    <source>
        <dbReference type="PROSITE" id="PS01033"/>
    </source>
</evidence>
<evidence type="ECO:0000256" key="2">
    <source>
        <dbReference type="ARBA" id="ARBA00022617"/>
    </source>
</evidence>
<keyword evidence="2 6" id="KW-0349">Heme</keyword>
<dbReference type="PRINTS" id="PR00611">
    <property type="entry name" value="ERYTHCRUORIN"/>
</dbReference>
<dbReference type="InterPro" id="IPR044399">
    <property type="entry name" value="Mb-like_M"/>
</dbReference>
<reference evidence="8 9" key="1">
    <citation type="journal article" date="2011" name="Science">
        <title>The ecoresponsive genome of Daphnia pulex.</title>
        <authorList>
            <person name="Colbourne J.K."/>
            <person name="Pfrender M.E."/>
            <person name="Gilbert D."/>
            <person name="Thomas W.K."/>
            <person name="Tucker A."/>
            <person name="Oakley T.H."/>
            <person name="Tokishita S."/>
            <person name="Aerts A."/>
            <person name="Arnold G.J."/>
            <person name="Basu M.K."/>
            <person name="Bauer D.J."/>
            <person name="Caceres C.E."/>
            <person name="Carmel L."/>
            <person name="Casola C."/>
            <person name="Choi J.H."/>
            <person name="Detter J.C."/>
            <person name="Dong Q."/>
            <person name="Dusheyko S."/>
            <person name="Eads B.D."/>
            <person name="Frohlich T."/>
            <person name="Geiler-Samerotte K.A."/>
            <person name="Gerlach D."/>
            <person name="Hatcher P."/>
            <person name="Jogdeo S."/>
            <person name="Krijgsveld J."/>
            <person name="Kriventseva E.V."/>
            <person name="Kultz D."/>
            <person name="Laforsch C."/>
            <person name="Lindquist E."/>
            <person name="Lopez J."/>
            <person name="Manak J.R."/>
            <person name="Muller J."/>
            <person name="Pangilinan J."/>
            <person name="Patwardhan R.P."/>
            <person name="Pitluck S."/>
            <person name="Pritham E.J."/>
            <person name="Rechtsteiner A."/>
            <person name="Rho M."/>
            <person name="Rogozin I.B."/>
            <person name="Sakarya O."/>
            <person name="Salamov A."/>
            <person name="Schaack S."/>
            <person name="Shapiro H."/>
            <person name="Shiga Y."/>
            <person name="Skalitzky C."/>
            <person name="Smith Z."/>
            <person name="Souvorov A."/>
            <person name="Sung W."/>
            <person name="Tang Z."/>
            <person name="Tsuchiya D."/>
            <person name="Tu H."/>
            <person name="Vos H."/>
            <person name="Wang M."/>
            <person name="Wolf Y.I."/>
            <person name="Yamagata H."/>
            <person name="Yamada T."/>
            <person name="Ye Y."/>
            <person name="Shaw J.R."/>
            <person name="Andrews J."/>
            <person name="Crease T.J."/>
            <person name="Tang H."/>
            <person name="Lucas S.M."/>
            <person name="Robertson H.M."/>
            <person name="Bork P."/>
            <person name="Koonin E.V."/>
            <person name="Zdobnov E.M."/>
            <person name="Grigoriev I.V."/>
            <person name="Lynch M."/>
            <person name="Boore J.L."/>
        </authorList>
    </citation>
    <scope>NUCLEOTIDE SEQUENCE [LARGE SCALE GENOMIC DNA]</scope>
</reference>
<dbReference type="Proteomes" id="UP000000305">
    <property type="component" value="Unassembled WGS sequence"/>
</dbReference>
<dbReference type="EMBL" id="GL732695">
    <property type="protein sequence ID" value="EFX66729.1"/>
    <property type="molecule type" value="Genomic_DNA"/>
</dbReference>
<dbReference type="GO" id="GO:0019825">
    <property type="term" value="F:oxygen binding"/>
    <property type="evidence" value="ECO:0007669"/>
    <property type="project" value="InterPro"/>
</dbReference>
<dbReference type="PROSITE" id="PS01033">
    <property type="entry name" value="GLOBIN"/>
    <property type="match status" value="1"/>
</dbReference>